<evidence type="ECO:0000313" key="3">
    <source>
        <dbReference type="Proteomes" id="UP001215280"/>
    </source>
</evidence>
<dbReference type="SUPFAM" id="SSF54695">
    <property type="entry name" value="POZ domain"/>
    <property type="match status" value="1"/>
</dbReference>
<dbReference type="Gene3D" id="3.30.710.10">
    <property type="entry name" value="Potassium Channel Kv1.1, Chain A"/>
    <property type="match status" value="1"/>
</dbReference>
<dbReference type="PROSITE" id="PS50097">
    <property type="entry name" value="BTB"/>
    <property type="match status" value="1"/>
</dbReference>
<sequence>TPPAKRQRTDASITRSDVWYKDGSVVLQADATQFRVHWGVLAQHSSFFRDMEGLPQPPGQDNVDGCLVVELAGDSAVDVQQVLKTLYNPSILFNNEKAIPFPIIASIVRLGRKYDFEDLLRAAVERLTFENPSSLEHYDALRVKDKVVPPRILDYSGLCFDVITLARENHLSSILPCAYYRVITSYDRATLFDGIPRRDGTSATLLPIDQRRCVLGRERLLKAQFEVGNTAGWFQLQEIASLDVACTNVANCNKLRATNLRKHLLAQELIALRIVETKGWTGLCAACKEDAALSMNRGRRKVWEELPGFFDLPSWAELKNDEL</sequence>
<dbReference type="CDD" id="cd18186">
    <property type="entry name" value="BTB_POZ_ZBTB_KLHL-like"/>
    <property type="match status" value="1"/>
</dbReference>
<evidence type="ECO:0000313" key="2">
    <source>
        <dbReference type="EMBL" id="KAJ7772123.1"/>
    </source>
</evidence>
<dbReference type="Proteomes" id="UP001215280">
    <property type="component" value="Unassembled WGS sequence"/>
</dbReference>
<dbReference type="SMART" id="SM00225">
    <property type="entry name" value="BTB"/>
    <property type="match status" value="1"/>
</dbReference>
<feature type="domain" description="BTB" evidence="1">
    <location>
        <begin position="23"/>
        <end position="95"/>
    </location>
</feature>
<organism evidence="2 3">
    <name type="scientific">Mycena maculata</name>
    <dbReference type="NCBI Taxonomy" id="230809"/>
    <lineage>
        <taxon>Eukaryota</taxon>
        <taxon>Fungi</taxon>
        <taxon>Dikarya</taxon>
        <taxon>Basidiomycota</taxon>
        <taxon>Agaricomycotina</taxon>
        <taxon>Agaricomycetes</taxon>
        <taxon>Agaricomycetidae</taxon>
        <taxon>Agaricales</taxon>
        <taxon>Marasmiineae</taxon>
        <taxon>Mycenaceae</taxon>
        <taxon>Mycena</taxon>
    </lineage>
</organism>
<evidence type="ECO:0000259" key="1">
    <source>
        <dbReference type="PROSITE" id="PS50097"/>
    </source>
</evidence>
<protein>
    <recommendedName>
        <fullName evidence="1">BTB domain-containing protein</fullName>
    </recommendedName>
</protein>
<comment type="caution">
    <text evidence="2">The sequence shown here is derived from an EMBL/GenBank/DDBJ whole genome shotgun (WGS) entry which is preliminary data.</text>
</comment>
<proteinExistence type="predicted"/>
<dbReference type="AlphaFoldDB" id="A0AAD7NR54"/>
<feature type="non-terminal residue" evidence="2">
    <location>
        <position position="1"/>
    </location>
</feature>
<dbReference type="InterPro" id="IPR000210">
    <property type="entry name" value="BTB/POZ_dom"/>
</dbReference>
<dbReference type="InterPro" id="IPR011333">
    <property type="entry name" value="SKP1/BTB/POZ_sf"/>
</dbReference>
<feature type="non-terminal residue" evidence="2">
    <location>
        <position position="323"/>
    </location>
</feature>
<dbReference type="Pfam" id="PF00651">
    <property type="entry name" value="BTB"/>
    <property type="match status" value="1"/>
</dbReference>
<dbReference type="EMBL" id="JARJLG010000020">
    <property type="protein sequence ID" value="KAJ7772123.1"/>
    <property type="molecule type" value="Genomic_DNA"/>
</dbReference>
<gene>
    <name evidence="2" type="ORF">DFH07DRAFT_697061</name>
</gene>
<accession>A0AAD7NR54</accession>
<name>A0AAD7NR54_9AGAR</name>
<keyword evidence="3" id="KW-1185">Reference proteome</keyword>
<reference evidence="2" key="1">
    <citation type="submission" date="2023-03" db="EMBL/GenBank/DDBJ databases">
        <title>Massive genome expansion in bonnet fungi (Mycena s.s.) driven by repeated elements and novel gene families across ecological guilds.</title>
        <authorList>
            <consortium name="Lawrence Berkeley National Laboratory"/>
            <person name="Harder C.B."/>
            <person name="Miyauchi S."/>
            <person name="Viragh M."/>
            <person name="Kuo A."/>
            <person name="Thoen E."/>
            <person name="Andreopoulos B."/>
            <person name="Lu D."/>
            <person name="Skrede I."/>
            <person name="Drula E."/>
            <person name="Henrissat B."/>
            <person name="Morin E."/>
            <person name="Kohler A."/>
            <person name="Barry K."/>
            <person name="LaButti K."/>
            <person name="Morin E."/>
            <person name="Salamov A."/>
            <person name="Lipzen A."/>
            <person name="Mereny Z."/>
            <person name="Hegedus B."/>
            <person name="Baldrian P."/>
            <person name="Stursova M."/>
            <person name="Weitz H."/>
            <person name="Taylor A."/>
            <person name="Grigoriev I.V."/>
            <person name="Nagy L.G."/>
            <person name="Martin F."/>
            <person name="Kauserud H."/>
        </authorList>
    </citation>
    <scope>NUCLEOTIDE SEQUENCE</scope>
    <source>
        <strain evidence="2">CBHHK188m</strain>
    </source>
</reference>